<dbReference type="InterPro" id="IPR039424">
    <property type="entry name" value="SBP_5"/>
</dbReference>
<dbReference type="SUPFAM" id="SSF53850">
    <property type="entry name" value="Periplasmic binding protein-like II"/>
    <property type="match status" value="1"/>
</dbReference>
<evidence type="ECO:0000313" key="6">
    <source>
        <dbReference type="EMBL" id="RGQ41526.1"/>
    </source>
</evidence>
<accession>A0A412AYA5</accession>
<evidence type="ECO:0000256" key="4">
    <source>
        <dbReference type="ARBA" id="ARBA00022729"/>
    </source>
</evidence>
<evidence type="ECO:0000259" key="5">
    <source>
        <dbReference type="Pfam" id="PF00496"/>
    </source>
</evidence>
<evidence type="ECO:0000313" key="7">
    <source>
        <dbReference type="Proteomes" id="UP000284751"/>
    </source>
</evidence>
<dbReference type="Gene3D" id="3.10.105.10">
    <property type="entry name" value="Dipeptide-binding Protein, Domain 3"/>
    <property type="match status" value="1"/>
</dbReference>
<proteinExistence type="inferred from homology"/>
<evidence type="ECO:0000256" key="3">
    <source>
        <dbReference type="ARBA" id="ARBA00022448"/>
    </source>
</evidence>
<organism evidence="6 7">
    <name type="scientific">[Clostridium] leptum</name>
    <dbReference type="NCBI Taxonomy" id="1535"/>
    <lineage>
        <taxon>Bacteria</taxon>
        <taxon>Bacillati</taxon>
        <taxon>Bacillota</taxon>
        <taxon>Clostridia</taxon>
        <taxon>Eubacteriales</taxon>
        <taxon>Oscillospiraceae</taxon>
        <taxon>Oscillospiraceae incertae sedis</taxon>
    </lineage>
</organism>
<dbReference type="InterPro" id="IPR000914">
    <property type="entry name" value="SBP_5_dom"/>
</dbReference>
<reference evidence="6 7" key="1">
    <citation type="submission" date="2018-08" db="EMBL/GenBank/DDBJ databases">
        <title>A genome reference for cultivated species of the human gut microbiota.</title>
        <authorList>
            <person name="Zou Y."/>
            <person name="Xue W."/>
            <person name="Luo G."/>
        </authorList>
    </citation>
    <scope>NUCLEOTIDE SEQUENCE [LARGE SCALE GENOMIC DNA]</scope>
    <source>
        <strain evidence="6 7">AF28-26</strain>
    </source>
</reference>
<gene>
    <name evidence="6" type="ORF">DWY99_05800</name>
</gene>
<comment type="subcellular location">
    <subcellularLocation>
        <location evidence="1">Cell envelope</location>
    </subcellularLocation>
</comment>
<dbReference type="Proteomes" id="UP000284751">
    <property type="component" value="Unassembled WGS sequence"/>
</dbReference>
<dbReference type="GO" id="GO:0030313">
    <property type="term" value="C:cell envelope"/>
    <property type="evidence" value="ECO:0007669"/>
    <property type="project" value="UniProtKB-SubCell"/>
</dbReference>
<dbReference type="PANTHER" id="PTHR30290">
    <property type="entry name" value="PERIPLASMIC BINDING COMPONENT OF ABC TRANSPORTER"/>
    <property type="match status" value="1"/>
</dbReference>
<sequence>MFTESQGQYGLEAGTTLGNGPYTFSTSYSWTHGESISLSRNSLYAGEQKPVPAGISFTIGAEIMNSANAIANGTVDAAPITGEQLEAAHAADMNLTSFEDTALGVCFNMQDSVFQNANIRSAFLKTLNRELVLSSLPENYSQAQSVIPPQTTLSGENYRTLAGECSLPAYEQGQGKAYLEAGLNELQLDSLPKVTILCLDSPGAKAIVNNLLENWNSALGYYLNLNAVSENELQSALRNGNYQLALCPLRADNDGPWELLNLFSSENPYNPAGYQNQDYNNLLSQIKASPGEDGAALCLQAENHLIQNLVFYPLVYEKRYFASAQNVTGIIFHPYNGGIDFIGAEKTEAEA</sequence>
<dbReference type="EMBL" id="QRTC01000017">
    <property type="protein sequence ID" value="RGQ41526.1"/>
    <property type="molecule type" value="Genomic_DNA"/>
</dbReference>
<name>A0A412AYA5_9FIRM</name>
<dbReference type="AlphaFoldDB" id="A0A412AYA5"/>
<keyword evidence="4" id="KW-0732">Signal</keyword>
<comment type="caution">
    <text evidence="6">The sequence shown here is derived from an EMBL/GenBank/DDBJ whole genome shotgun (WGS) entry which is preliminary data.</text>
</comment>
<dbReference type="Pfam" id="PF00496">
    <property type="entry name" value="SBP_bac_5"/>
    <property type="match status" value="1"/>
</dbReference>
<protein>
    <recommendedName>
        <fullName evidence="5">Solute-binding protein family 5 domain-containing protein</fullName>
    </recommendedName>
</protein>
<dbReference type="GO" id="GO:1904680">
    <property type="term" value="F:peptide transmembrane transporter activity"/>
    <property type="evidence" value="ECO:0007669"/>
    <property type="project" value="TreeGrafter"/>
</dbReference>
<dbReference type="PANTHER" id="PTHR30290:SF10">
    <property type="entry name" value="PERIPLASMIC OLIGOPEPTIDE-BINDING PROTEIN-RELATED"/>
    <property type="match status" value="1"/>
</dbReference>
<keyword evidence="3" id="KW-0813">Transport</keyword>
<dbReference type="GO" id="GO:0015833">
    <property type="term" value="P:peptide transport"/>
    <property type="evidence" value="ECO:0007669"/>
    <property type="project" value="TreeGrafter"/>
</dbReference>
<evidence type="ECO:0000256" key="2">
    <source>
        <dbReference type="ARBA" id="ARBA00005695"/>
    </source>
</evidence>
<evidence type="ECO:0000256" key="1">
    <source>
        <dbReference type="ARBA" id="ARBA00004196"/>
    </source>
</evidence>
<dbReference type="Gene3D" id="3.40.190.10">
    <property type="entry name" value="Periplasmic binding protein-like II"/>
    <property type="match status" value="1"/>
</dbReference>
<comment type="similarity">
    <text evidence="2">Belongs to the bacterial solute-binding protein 5 family.</text>
</comment>
<feature type="domain" description="Solute-binding protein family 5" evidence="5">
    <location>
        <begin position="9"/>
        <end position="269"/>
    </location>
</feature>